<organism evidence="3 4">
    <name type="scientific">Mesorhabditis belari</name>
    <dbReference type="NCBI Taxonomy" id="2138241"/>
    <lineage>
        <taxon>Eukaryota</taxon>
        <taxon>Metazoa</taxon>
        <taxon>Ecdysozoa</taxon>
        <taxon>Nematoda</taxon>
        <taxon>Chromadorea</taxon>
        <taxon>Rhabditida</taxon>
        <taxon>Rhabditina</taxon>
        <taxon>Rhabditomorpha</taxon>
        <taxon>Rhabditoidea</taxon>
        <taxon>Rhabditidae</taxon>
        <taxon>Mesorhabditinae</taxon>
        <taxon>Mesorhabditis</taxon>
    </lineage>
</organism>
<evidence type="ECO:0000256" key="1">
    <source>
        <dbReference type="SAM" id="SignalP"/>
    </source>
</evidence>
<dbReference type="PANTHER" id="PTHR22803">
    <property type="entry name" value="MANNOSE, PHOSPHOLIPASE, LECTIN RECEPTOR RELATED"/>
    <property type="match status" value="1"/>
</dbReference>
<feature type="chain" id="PRO_5042121019" evidence="1">
    <location>
        <begin position="21"/>
        <end position="199"/>
    </location>
</feature>
<dbReference type="InterPro" id="IPR001304">
    <property type="entry name" value="C-type_lectin-like"/>
</dbReference>
<dbReference type="SUPFAM" id="SSF56436">
    <property type="entry name" value="C-type lectin-like"/>
    <property type="match status" value="1"/>
</dbReference>
<feature type="signal peptide" evidence="1">
    <location>
        <begin position="1"/>
        <end position="20"/>
    </location>
</feature>
<dbReference type="AlphaFoldDB" id="A0AAF3JB92"/>
<dbReference type="InterPro" id="IPR016186">
    <property type="entry name" value="C-type_lectin-like/link_sf"/>
</dbReference>
<dbReference type="Pfam" id="PF00059">
    <property type="entry name" value="Lectin_C"/>
    <property type="match status" value="1"/>
</dbReference>
<protein>
    <submittedName>
        <fullName evidence="4">C-type lectin domain-containing protein</fullName>
    </submittedName>
</protein>
<evidence type="ECO:0000259" key="2">
    <source>
        <dbReference type="PROSITE" id="PS50041"/>
    </source>
</evidence>
<name>A0AAF3JB92_9BILA</name>
<dbReference type="InterPro" id="IPR050111">
    <property type="entry name" value="C-type_lectin/snaclec_domain"/>
</dbReference>
<dbReference type="Gene3D" id="3.10.100.10">
    <property type="entry name" value="Mannose-Binding Protein A, subunit A"/>
    <property type="match status" value="1"/>
</dbReference>
<dbReference type="WBParaSite" id="MBELARI_LOCUS7900">
    <property type="protein sequence ID" value="MBELARI_LOCUS7900"/>
    <property type="gene ID" value="MBELARI_LOCUS7900"/>
</dbReference>
<dbReference type="Proteomes" id="UP000887575">
    <property type="component" value="Unassembled WGS sequence"/>
</dbReference>
<keyword evidence="1" id="KW-0732">Signal</keyword>
<evidence type="ECO:0000313" key="3">
    <source>
        <dbReference type="Proteomes" id="UP000887575"/>
    </source>
</evidence>
<keyword evidence="3" id="KW-1185">Reference proteome</keyword>
<dbReference type="InterPro" id="IPR016187">
    <property type="entry name" value="CTDL_fold"/>
</dbReference>
<evidence type="ECO:0000313" key="4">
    <source>
        <dbReference type="WBParaSite" id="MBELARI_LOCUS7900"/>
    </source>
</evidence>
<reference evidence="4" key="1">
    <citation type="submission" date="2024-02" db="UniProtKB">
        <authorList>
            <consortium name="WormBaseParasite"/>
        </authorList>
    </citation>
    <scope>IDENTIFICATION</scope>
</reference>
<sequence length="199" mass="22587">MYRLSSIFLLFIYYFIFVDSNDGPSESPIENETTEKPAFNLELFNALKAFSDEMEERKAEGDVVEGQNDSALFDPLNPCAHFSGNWTHFNGSCYKKFHVDMMHAASKALCERKNAKLASIHSQEEQDFVFNAYGHSWIGLEKVNGTWTWSDGSAMDYTNWGYARWGEDQATISNSDTGFWSESRAVIVTGPICRKSPRS</sequence>
<accession>A0AAF3JB92</accession>
<feature type="domain" description="C-type lectin" evidence="2">
    <location>
        <begin position="89"/>
        <end position="194"/>
    </location>
</feature>
<dbReference type="SMART" id="SM00034">
    <property type="entry name" value="CLECT"/>
    <property type="match status" value="1"/>
</dbReference>
<proteinExistence type="predicted"/>
<dbReference type="PROSITE" id="PS50041">
    <property type="entry name" value="C_TYPE_LECTIN_2"/>
    <property type="match status" value="1"/>
</dbReference>